<dbReference type="eggNOG" id="COG1324">
    <property type="taxonomic scope" value="Bacteria"/>
</dbReference>
<reference evidence="2 3" key="1">
    <citation type="submission" date="2011-05" db="EMBL/GenBank/DDBJ databases">
        <title>Complete sequence of Isoptericola variabilis 225.</title>
        <authorList>
            <consortium name="US DOE Joint Genome Institute"/>
            <person name="Lucas S."/>
            <person name="Han J."/>
            <person name="Lapidus A."/>
            <person name="Cheng J.-F."/>
            <person name="Goodwin L."/>
            <person name="Pitluck S."/>
            <person name="Peters L."/>
            <person name="Mikhailova N."/>
            <person name="Zeytun A."/>
            <person name="Han C."/>
            <person name="Tapia R."/>
            <person name="Land M."/>
            <person name="Hauser L."/>
            <person name="Kyrpides N."/>
            <person name="Ivanova N."/>
            <person name="Pagani I."/>
            <person name="Siebers A."/>
            <person name="Allgaier M."/>
            <person name="Thelen M."/>
            <person name="Hugenholtz P."/>
            <person name="Gladden J."/>
            <person name="Woyke T."/>
        </authorList>
    </citation>
    <scope>NUCLEOTIDE SEQUENCE [LARGE SCALE GENOMIC DNA]</scope>
    <source>
        <strain evidence="3">225</strain>
    </source>
</reference>
<evidence type="ECO:0000313" key="3">
    <source>
        <dbReference type="Proteomes" id="UP000009236"/>
    </source>
</evidence>
<comment type="similarity">
    <text evidence="1">Belongs to the CutA family.</text>
</comment>
<dbReference type="Proteomes" id="UP000009236">
    <property type="component" value="Chromosome"/>
</dbReference>
<dbReference type="PANTHER" id="PTHR23419">
    <property type="entry name" value="DIVALENT CATION TOLERANCE CUTA-RELATED"/>
    <property type="match status" value="1"/>
</dbReference>
<organism evidence="3">
    <name type="scientific">Isoptericola variabilis (strain 225)</name>
    <dbReference type="NCBI Taxonomy" id="743718"/>
    <lineage>
        <taxon>Bacteria</taxon>
        <taxon>Bacillati</taxon>
        <taxon>Actinomycetota</taxon>
        <taxon>Actinomycetes</taxon>
        <taxon>Micrococcales</taxon>
        <taxon>Promicromonosporaceae</taxon>
        <taxon>Isoptericola</taxon>
    </lineage>
</organism>
<dbReference type="Gene3D" id="3.30.70.120">
    <property type="match status" value="1"/>
</dbReference>
<protein>
    <submittedName>
        <fullName evidence="2">CutA1 divalent ion tolerance protein</fullName>
    </submittedName>
</protein>
<dbReference type="SUPFAM" id="SSF54913">
    <property type="entry name" value="GlnB-like"/>
    <property type="match status" value="1"/>
</dbReference>
<name>F6FRG0_ISOV2</name>
<dbReference type="PANTHER" id="PTHR23419:SF8">
    <property type="entry name" value="FI09726P"/>
    <property type="match status" value="1"/>
</dbReference>
<gene>
    <name evidence="2" type="ordered locus">Isova_1148</name>
</gene>
<dbReference type="EMBL" id="CP002810">
    <property type="protein sequence ID" value="AEG43921.1"/>
    <property type="molecule type" value="Genomic_DNA"/>
</dbReference>
<keyword evidence="3" id="KW-1185">Reference proteome</keyword>
<sequence>MTDLVQVVTVVDSDDVANALVRDAVAARLAACGQVDGPLTSTYWWEGQVETATEWRATLKTTAERAAALEAFLVGQHPYDVPEVLTTPVTGGNPDYLRWVAGEVR</sequence>
<dbReference type="KEGG" id="iva:Isova_1148"/>
<evidence type="ECO:0000313" key="2">
    <source>
        <dbReference type="EMBL" id="AEG43921.1"/>
    </source>
</evidence>
<dbReference type="InterPro" id="IPR004323">
    <property type="entry name" value="Ion_tolerance_CutA"/>
</dbReference>
<dbReference type="InterPro" id="IPR011322">
    <property type="entry name" value="N-reg_PII-like_a/b"/>
</dbReference>
<dbReference type="HOGENOM" id="CLU_098807_3_1_11"/>
<dbReference type="RefSeq" id="WP_013838313.1">
    <property type="nucleotide sequence ID" value="NC_015588.1"/>
</dbReference>
<accession>F6FRG0</accession>
<evidence type="ECO:0000256" key="1">
    <source>
        <dbReference type="ARBA" id="ARBA00010169"/>
    </source>
</evidence>
<dbReference type="GO" id="GO:0010038">
    <property type="term" value="P:response to metal ion"/>
    <property type="evidence" value="ECO:0007669"/>
    <property type="project" value="InterPro"/>
</dbReference>
<dbReference type="AlphaFoldDB" id="F6FRG0"/>
<dbReference type="InterPro" id="IPR015867">
    <property type="entry name" value="N-reg_PII/ATP_PRibTrfase_C"/>
</dbReference>
<dbReference type="GO" id="GO:0005507">
    <property type="term" value="F:copper ion binding"/>
    <property type="evidence" value="ECO:0007669"/>
    <property type="project" value="TreeGrafter"/>
</dbReference>
<dbReference type="Pfam" id="PF03091">
    <property type="entry name" value="CutA1"/>
    <property type="match status" value="1"/>
</dbReference>
<proteinExistence type="inferred from homology"/>